<dbReference type="PANTHER" id="PTHR47783">
    <property type="entry name" value="ZN(II)2CYS6 TRANSCRIPTION FACTOR (EUROFUNG)-RELATED"/>
    <property type="match status" value="1"/>
</dbReference>
<feature type="compositionally biased region" description="Polar residues" evidence="1">
    <location>
        <begin position="1"/>
        <end position="12"/>
    </location>
</feature>
<dbReference type="Proteomes" id="UP000286921">
    <property type="component" value="Unassembled WGS sequence"/>
</dbReference>
<proteinExistence type="predicted"/>
<evidence type="ECO:0000313" key="3">
    <source>
        <dbReference type="Proteomes" id="UP000286921"/>
    </source>
</evidence>
<sequence length="212" mass="22952">MSHPSPQKNGGNNVPPPRQIRFVSTDGQPQTKRRRVNAAEPSAHARSQSDAASRTPTIAPLPTPGDATALRAARKAASRSPSSPRRTIVPITDGVDKPSEALKPLEPKEEPLPIDTSSRTTKEFEQPNNGASPESSTLLGLFWLLECLVWVAMAHQALYRLGRTSLSSSARTHVPYFRYFGPTAIVPGFKQMVVQVRGSRKSNPSLSSGLHS</sequence>
<feature type="region of interest" description="Disordered" evidence="1">
    <location>
        <begin position="1"/>
        <end position="134"/>
    </location>
</feature>
<organism evidence="2 3">
    <name type="scientific">Aspergillus awamori</name>
    <name type="common">Black koji mold</name>
    <dbReference type="NCBI Taxonomy" id="105351"/>
    <lineage>
        <taxon>Eukaryota</taxon>
        <taxon>Fungi</taxon>
        <taxon>Dikarya</taxon>
        <taxon>Ascomycota</taxon>
        <taxon>Pezizomycotina</taxon>
        <taxon>Eurotiomycetes</taxon>
        <taxon>Eurotiomycetidae</taxon>
        <taxon>Eurotiales</taxon>
        <taxon>Aspergillaceae</taxon>
        <taxon>Aspergillus</taxon>
    </lineage>
</organism>
<feature type="compositionally biased region" description="Basic and acidic residues" evidence="1">
    <location>
        <begin position="94"/>
        <end position="111"/>
    </location>
</feature>
<dbReference type="EMBL" id="BDHI01000028">
    <property type="protein sequence ID" value="GCB26069.1"/>
    <property type="molecule type" value="Genomic_DNA"/>
</dbReference>
<protein>
    <submittedName>
        <fullName evidence="2">Uncharacterized protein</fullName>
    </submittedName>
</protein>
<reference evidence="2 3" key="1">
    <citation type="submission" date="2016-09" db="EMBL/GenBank/DDBJ databases">
        <title>Aspergillus awamori IFM 58123T.</title>
        <authorList>
            <person name="Kusuya Y."/>
            <person name="Shimizu M."/>
            <person name="Takahashi H."/>
            <person name="Yaguchi T."/>
        </authorList>
    </citation>
    <scope>NUCLEOTIDE SEQUENCE [LARGE SCALE GENOMIC DNA]</scope>
    <source>
        <strain evidence="2 3">IFM 58123</strain>
    </source>
</reference>
<dbReference type="STRING" id="105351.A0A401L3H8"/>
<name>A0A401L3H8_ASPAW</name>
<keyword evidence="3" id="KW-1185">Reference proteome</keyword>
<comment type="caution">
    <text evidence="2">The sequence shown here is derived from an EMBL/GenBank/DDBJ whole genome shotgun (WGS) entry which is preliminary data.</text>
</comment>
<dbReference type="AlphaFoldDB" id="A0A401L3H8"/>
<evidence type="ECO:0000256" key="1">
    <source>
        <dbReference type="SAM" id="MobiDB-lite"/>
    </source>
</evidence>
<evidence type="ECO:0000313" key="2">
    <source>
        <dbReference type="EMBL" id="GCB26069.1"/>
    </source>
</evidence>
<feature type="compositionally biased region" description="Polar residues" evidence="1">
    <location>
        <begin position="45"/>
        <end position="56"/>
    </location>
</feature>
<dbReference type="PANTHER" id="PTHR47783:SF1">
    <property type="entry name" value="ZN(II)2CYS6 TRANSCRIPTION FACTOR (EUROFUNG)"/>
    <property type="match status" value="1"/>
</dbReference>
<gene>
    <name evidence="2" type="ORF">AAWM_08954</name>
</gene>
<accession>A0A401L3H8</accession>